<comment type="caution">
    <text evidence="2">The sequence shown here is derived from an EMBL/GenBank/DDBJ whole genome shotgun (WGS) entry which is preliminary data.</text>
</comment>
<dbReference type="Pfam" id="PF03437">
    <property type="entry name" value="BtpA"/>
    <property type="match status" value="1"/>
</dbReference>
<dbReference type="PANTHER" id="PTHR21381">
    <property type="entry name" value="ZGC:162297"/>
    <property type="match status" value="1"/>
</dbReference>
<dbReference type="SUPFAM" id="SSF51366">
    <property type="entry name" value="Ribulose-phoshate binding barrel"/>
    <property type="match status" value="1"/>
</dbReference>
<dbReference type="PIRSF" id="PIRSF005956">
    <property type="entry name" value="BtpA"/>
    <property type="match status" value="1"/>
</dbReference>
<evidence type="ECO:0008006" key="4">
    <source>
        <dbReference type="Google" id="ProtNLM"/>
    </source>
</evidence>
<proteinExistence type="inferred from homology"/>
<dbReference type="Proteomes" id="UP000278222">
    <property type="component" value="Unassembled WGS sequence"/>
</dbReference>
<keyword evidence="3" id="KW-1185">Reference proteome</keyword>
<dbReference type="InterPro" id="IPR005137">
    <property type="entry name" value="BtpA"/>
</dbReference>
<protein>
    <recommendedName>
        <fullName evidence="4">BtpA/SgcQ family protein</fullName>
    </recommendedName>
</protein>
<gene>
    <name evidence="2" type="ORF">EDC65_1104</name>
</gene>
<dbReference type="NCBIfam" id="TIGR00259">
    <property type="entry name" value="thylakoid_BtpA"/>
    <property type="match status" value="1"/>
</dbReference>
<evidence type="ECO:0000313" key="2">
    <source>
        <dbReference type="EMBL" id="ROQ01917.1"/>
    </source>
</evidence>
<sequence>MTSSDAGGRVRPSISALFGTAKPVIGMAHLLPLPGSPLYDRKAGVDGIAEAVARDVAALQAGGVDGIMFGNEGDRPYVLAAPPEALAAMAAVVARVSPTIKVPFGVDFLWDPVATVALAVATGARFAREVFTGVYDSDMGLWKPDAATALRRRVELDRDDLVLLFNVNAEFAAPLGDRDVATKAKSAVFSSLADVVCVSGPMTGEVAEDSLFAKVKAAVGATPVFANTGVNKDNVAGILKHGDGCVVGTHLKKDGVTWNAVDGDRVARFMDAVRAAR</sequence>
<dbReference type="RefSeq" id="WP_123688626.1">
    <property type="nucleotide sequence ID" value="NZ_AP019700.1"/>
</dbReference>
<accession>A0A3N1MGN0</accession>
<dbReference type="PANTHER" id="PTHR21381:SF3">
    <property type="entry name" value="SGC REGION PROTEIN SGCQ-RELATED"/>
    <property type="match status" value="1"/>
</dbReference>
<dbReference type="AlphaFoldDB" id="A0A3N1MGN0"/>
<organism evidence="2 3">
    <name type="scientific">Stella humosa</name>
    <dbReference type="NCBI Taxonomy" id="94"/>
    <lineage>
        <taxon>Bacteria</taxon>
        <taxon>Pseudomonadati</taxon>
        <taxon>Pseudomonadota</taxon>
        <taxon>Alphaproteobacteria</taxon>
        <taxon>Rhodospirillales</taxon>
        <taxon>Stellaceae</taxon>
        <taxon>Stella</taxon>
    </lineage>
</organism>
<evidence type="ECO:0000313" key="3">
    <source>
        <dbReference type="Proteomes" id="UP000278222"/>
    </source>
</evidence>
<evidence type="ECO:0000256" key="1">
    <source>
        <dbReference type="ARBA" id="ARBA00006007"/>
    </source>
</evidence>
<dbReference type="EMBL" id="RJKX01000011">
    <property type="protein sequence ID" value="ROQ01917.1"/>
    <property type="molecule type" value="Genomic_DNA"/>
</dbReference>
<reference evidence="2 3" key="1">
    <citation type="submission" date="2018-11" db="EMBL/GenBank/DDBJ databases">
        <title>Genomic Encyclopedia of Type Strains, Phase IV (KMG-IV): sequencing the most valuable type-strain genomes for metagenomic binning, comparative biology and taxonomic classification.</title>
        <authorList>
            <person name="Goeker M."/>
        </authorList>
    </citation>
    <scope>NUCLEOTIDE SEQUENCE [LARGE SCALE GENOMIC DNA]</scope>
    <source>
        <strain evidence="2 3">DSM 5900</strain>
    </source>
</reference>
<name>A0A3N1MGN0_9PROT</name>
<dbReference type="InterPro" id="IPR011060">
    <property type="entry name" value="RibuloseP-bd_barrel"/>
</dbReference>
<comment type="similarity">
    <text evidence="1">Belongs to the BtpA family.</text>
</comment>
<dbReference type="OrthoDB" id="9791357at2"/>